<sequence length="276" mass="30124">MSAYCVNSEYPLFLSYDGSPVVYVDCREPENRFEIDTTDALSKPAVDDLLPAGLSLWPRGAAWGTPDGVAPSTDSVLAGFTRALLGAFADLYASLWQLTNESRSRTLVNSLPDWEADFALPEPCITEPQTEAERRRHLEHKVAAQGAISPEDFVRLAAQFGFVVAIEEPEAFRSGTSRCGELAEVANVALEQQWVVHVLDVPFEQFQTGIGEAGVTRLLDFDMGDLQCLFRRAAPAWTYPIFSVAPWPTPYLLATESGAVLITETGARLIAPAVAN</sequence>
<comment type="caution">
    <text evidence="1">The sequence shown here is derived from an EMBL/GenBank/DDBJ whole genome shotgun (WGS) entry which is preliminary data.</text>
</comment>
<dbReference type="Proteomes" id="UP001297272">
    <property type="component" value="Unassembled WGS sequence"/>
</dbReference>
<dbReference type="RefSeq" id="WP_213983721.1">
    <property type="nucleotide sequence ID" value="NZ_JAFMNX010000001.1"/>
</dbReference>
<dbReference type="Pfam" id="PF10076">
    <property type="entry name" value="Phage_Mu_Gp48"/>
    <property type="match status" value="1"/>
</dbReference>
<proteinExistence type="predicted"/>
<organism evidence="1 2">
    <name type="scientific">Tianweitania aestuarii</name>
    <dbReference type="NCBI Taxonomy" id="2814886"/>
    <lineage>
        <taxon>Bacteria</taxon>
        <taxon>Pseudomonadati</taxon>
        <taxon>Pseudomonadota</taxon>
        <taxon>Alphaproteobacteria</taxon>
        <taxon>Hyphomicrobiales</taxon>
        <taxon>Phyllobacteriaceae</taxon>
        <taxon>Tianweitania</taxon>
    </lineage>
</organism>
<accession>A0ABS5RV60</accession>
<dbReference type="InterPro" id="IPR018755">
    <property type="entry name" value="Phage_Mu_Gp48"/>
</dbReference>
<gene>
    <name evidence="1" type="ORF">JYU29_05630</name>
</gene>
<protein>
    <submittedName>
        <fullName evidence="1">DUF2313 domain-containing protein</fullName>
    </submittedName>
</protein>
<dbReference type="EMBL" id="JAFMNX010000001">
    <property type="protein sequence ID" value="MBS9720166.1"/>
    <property type="molecule type" value="Genomic_DNA"/>
</dbReference>
<evidence type="ECO:0000313" key="2">
    <source>
        <dbReference type="Proteomes" id="UP001297272"/>
    </source>
</evidence>
<evidence type="ECO:0000313" key="1">
    <source>
        <dbReference type="EMBL" id="MBS9720166.1"/>
    </source>
</evidence>
<keyword evidence="2" id="KW-1185">Reference proteome</keyword>
<reference evidence="1 2" key="1">
    <citation type="submission" date="2021-03" db="EMBL/GenBank/DDBJ databases">
        <title>Tianweitania aestuarii sp. nov., isolated from a tidal flat.</title>
        <authorList>
            <person name="Park S."/>
            <person name="Yoon J.-H."/>
        </authorList>
    </citation>
    <scope>NUCLEOTIDE SEQUENCE [LARGE SCALE GENOMIC DNA]</scope>
    <source>
        <strain evidence="1 2">BSSL-BM11</strain>
    </source>
</reference>
<name>A0ABS5RV60_9HYPH</name>